<proteinExistence type="predicted"/>
<accession>A0A423VY36</accession>
<protein>
    <submittedName>
        <fullName evidence="3">Uncharacterized protein</fullName>
    </submittedName>
</protein>
<keyword evidence="4" id="KW-1185">Reference proteome</keyword>
<evidence type="ECO:0000256" key="1">
    <source>
        <dbReference type="SAM" id="Coils"/>
    </source>
</evidence>
<gene>
    <name evidence="3" type="ORF">VMCG_07999</name>
</gene>
<dbReference type="Proteomes" id="UP000283895">
    <property type="component" value="Unassembled WGS sequence"/>
</dbReference>
<evidence type="ECO:0000256" key="2">
    <source>
        <dbReference type="SAM" id="MobiDB-lite"/>
    </source>
</evidence>
<feature type="region of interest" description="Disordered" evidence="2">
    <location>
        <begin position="1"/>
        <end position="23"/>
    </location>
</feature>
<sequence length="238" mass="27143">MGTRYSSPYKGRRQQWNEGYLPPPYAQTVNETTPFLQQRALGAATSPFRPVGYATQEATPATHRLVPMESLEEAFSKLRRQLELHHNEELLTLRKERLAEDLVRVTKREEVARSFELTLKSMRDRLTKADARAVQLKKELEASRRVREALEVSLEAKQKRLAVAEAREATLERRQEVLAKRMGSSLRVSPHDMHAGLAKAEARAATLEEVIERVRAVVKHAREGVERLEANLESSRGK</sequence>
<evidence type="ECO:0000313" key="4">
    <source>
        <dbReference type="Proteomes" id="UP000283895"/>
    </source>
</evidence>
<organism evidence="3 4">
    <name type="scientific">Cytospora schulzeri</name>
    <dbReference type="NCBI Taxonomy" id="448051"/>
    <lineage>
        <taxon>Eukaryota</taxon>
        <taxon>Fungi</taxon>
        <taxon>Dikarya</taxon>
        <taxon>Ascomycota</taxon>
        <taxon>Pezizomycotina</taxon>
        <taxon>Sordariomycetes</taxon>
        <taxon>Sordariomycetidae</taxon>
        <taxon>Diaporthales</taxon>
        <taxon>Cytosporaceae</taxon>
        <taxon>Cytospora</taxon>
    </lineage>
</organism>
<name>A0A423VY36_9PEZI</name>
<dbReference type="AlphaFoldDB" id="A0A423VY36"/>
<dbReference type="EMBL" id="LKEA01000034">
    <property type="protein sequence ID" value="ROV96006.1"/>
    <property type="molecule type" value="Genomic_DNA"/>
</dbReference>
<reference evidence="3 4" key="1">
    <citation type="submission" date="2015-09" db="EMBL/GenBank/DDBJ databases">
        <title>Host preference determinants of Valsa canker pathogens revealed by comparative genomics.</title>
        <authorList>
            <person name="Yin Z."/>
            <person name="Huang L."/>
        </authorList>
    </citation>
    <scope>NUCLEOTIDE SEQUENCE [LARGE SCALE GENOMIC DNA]</scope>
    <source>
        <strain evidence="3 4">03-1</strain>
    </source>
</reference>
<feature type="coiled-coil region" evidence="1">
    <location>
        <begin position="119"/>
        <end position="238"/>
    </location>
</feature>
<evidence type="ECO:0000313" key="3">
    <source>
        <dbReference type="EMBL" id="ROV96006.1"/>
    </source>
</evidence>
<keyword evidence="1" id="KW-0175">Coiled coil</keyword>
<comment type="caution">
    <text evidence="3">The sequence shown here is derived from an EMBL/GenBank/DDBJ whole genome shotgun (WGS) entry which is preliminary data.</text>
</comment>